<evidence type="ECO:0000256" key="4">
    <source>
        <dbReference type="ARBA" id="ARBA00023136"/>
    </source>
</evidence>
<dbReference type="Gene3D" id="1.20.1280.290">
    <property type="match status" value="1"/>
</dbReference>
<reference evidence="6 7" key="1">
    <citation type="submission" date="2019-12" db="EMBL/GenBank/DDBJ databases">
        <title>Hymenobacter sp. HMF4947 Genome sequencing and assembly.</title>
        <authorList>
            <person name="Kang H."/>
            <person name="Cha I."/>
            <person name="Kim H."/>
            <person name="Joh K."/>
        </authorList>
    </citation>
    <scope>NUCLEOTIDE SEQUENCE [LARGE SCALE GENOMIC DNA]</scope>
    <source>
        <strain evidence="6 7">HMF4947</strain>
    </source>
</reference>
<sequence length="93" mass="9933">MSIIPMLGGAAALLTTAAYVPQAYKTIRTRSTGSLSLPTYLMLFAGTCLWAVYALYIENMPVLVANVVTAILAGIIMFLKLTAKPEVPKVLAE</sequence>
<evidence type="ECO:0000256" key="2">
    <source>
        <dbReference type="ARBA" id="ARBA00022692"/>
    </source>
</evidence>
<proteinExistence type="predicted"/>
<comment type="subcellular location">
    <subcellularLocation>
        <location evidence="1">Membrane</location>
        <topology evidence="1">Multi-pass membrane protein</topology>
    </subcellularLocation>
</comment>
<name>A0A7K1TB39_9BACT</name>
<gene>
    <name evidence="6" type="ORF">GO988_04690</name>
</gene>
<accession>A0A7K1TB39</accession>
<evidence type="ECO:0000313" key="7">
    <source>
        <dbReference type="Proteomes" id="UP000441336"/>
    </source>
</evidence>
<dbReference type="NCBIfam" id="NF037968">
    <property type="entry name" value="SemiSWEET_2"/>
    <property type="match status" value="1"/>
</dbReference>
<evidence type="ECO:0000313" key="6">
    <source>
        <dbReference type="EMBL" id="MVN75617.1"/>
    </source>
</evidence>
<comment type="caution">
    <text evidence="6">The sequence shown here is derived from an EMBL/GenBank/DDBJ whole genome shotgun (WGS) entry which is preliminary data.</text>
</comment>
<dbReference type="InterPro" id="IPR006603">
    <property type="entry name" value="PQ-loop_rpt"/>
</dbReference>
<dbReference type="EMBL" id="WQKZ01000001">
    <property type="protein sequence ID" value="MVN75617.1"/>
    <property type="molecule type" value="Genomic_DNA"/>
</dbReference>
<dbReference type="AlphaFoldDB" id="A0A7K1TB39"/>
<keyword evidence="3 5" id="KW-1133">Transmembrane helix</keyword>
<evidence type="ECO:0000256" key="5">
    <source>
        <dbReference type="SAM" id="Phobius"/>
    </source>
</evidence>
<dbReference type="Pfam" id="PF04193">
    <property type="entry name" value="PQ-loop"/>
    <property type="match status" value="1"/>
</dbReference>
<dbReference type="GO" id="GO:0016020">
    <property type="term" value="C:membrane"/>
    <property type="evidence" value="ECO:0007669"/>
    <property type="project" value="UniProtKB-SubCell"/>
</dbReference>
<evidence type="ECO:0008006" key="8">
    <source>
        <dbReference type="Google" id="ProtNLM"/>
    </source>
</evidence>
<dbReference type="RefSeq" id="WP_157562341.1">
    <property type="nucleotide sequence ID" value="NZ_WQKZ01000001.1"/>
</dbReference>
<evidence type="ECO:0000256" key="3">
    <source>
        <dbReference type="ARBA" id="ARBA00022989"/>
    </source>
</evidence>
<dbReference type="GO" id="GO:0051119">
    <property type="term" value="F:sugar transmembrane transporter activity"/>
    <property type="evidence" value="ECO:0007669"/>
    <property type="project" value="InterPro"/>
</dbReference>
<evidence type="ECO:0000256" key="1">
    <source>
        <dbReference type="ARBA" id="ARBA00004141"/>
    </source>
</evidence>
<keyword evidence="4 5" id="KW-0472">Membrane</keyword>
<keyword evidence="2 5" id="KW-0812">Transmembrane</keyword>
<dbReference type="Proteomes" id="UP000441336">
    <property type="component" value="Unassembled WGS sequence"/>
</dbReference>
<organism evidence="6 7">
    <name type="scientific">Hymenobacter ginkgonis</name>
    <dbReference type="NCBI Taxonomy" id="2682976"/>
    <lineage>
        <taxon>Bacteria</taxon>
        <taxon>Pseudomonadati</taxon>
        <taxon>Bacteroidota</taxon>
        <taxon>Cytophagia</taxon>
        <taxon>Cytophagales</taxon>
        <taxon>Hymenobacteraceae</taxon>
        <taxon>Hymenobacter</taxon>
    </lineage>
</organism>
<keyword evidence="7" id="KW-1185">Reference proteome</keyword>
<protein>
    <recommendedName>
        <fullName evidence="8">Glutathione synthetase</fullName>
    </recommendedName>
</protein>
<dbReference type="SMART" id="SM00679">
    <property type="entry name" value="CTNS"/>
    <property type="match status" value="1"/>
</dbReference>
<feature type="transmembrane region" description="Helical" evidence="5">
    <location>
        <begin position="63"/>
        <end position="83"/>
    </location>
</feature>
<dbReference type="InterPro" id="IPR047662">
    <property type="entry name" value="SemiSWEET"/>
</dbReference>
<feature type="transmembrane region" description="Helical" evidence="5">
    <location>
        <begin position="39"/>
        <end position="56"/>
    </location>
</feature>